<evidence type="ECO:0000259" key="5">
    <source>
        <dbReference type="Pfam" id="PF00501"/>
    </source>
</evidence>
<dbReference type="InterPro" id="IPR032387">
    <property type="entry name" value="ACAS_N"/>
</dbReference>
<dbReference type="PANTHER" id="PTHR42921">
    <property type="entry name" value="ACETOACETYL-COA SYNTHETASE"/>
    <property type="match status" value="1"/>
</dbReference>
<feature type="domain" description="AMP-dependent synthetase/ligase" evidence="5">
    <location>
        <begin position="102"/>
        <end position="470"/>
    </location>
</feature>
<reference evidence="8" key="1">
    <citation type="journal article" date="2019" name="Int. J. Syst. Evol. Microbiol.">
        <title>The Global Catalogue of Microorganisms (GCM) 10K type strain sequencing project: providing services to taxonomists for standard genome sequencing and annotation.</title>
        <authorList>
            <consortium name="The Broad Institute Genomics Platform"/>
            <consortium name="The Broad Institute Genome Sequencing Center for Infectious Disease"/>
            <person name="Wu L."/>
            <person name="Ma J."/>
        </authorList>
    </citation>
    <scope>NUCLEOTIDE SEQUENCE [LARGE SCALE GENOMIC DNA]</scope>
    <source>
        <strain evidence="8">KCTC 62192</strain>
    </source>
</reference>
<dbReference type="RefSeq" id="WP_377833953.1">
    <property type="nucleotide sequence ID" value="NZ_JBHRSK010000011.1"/>
</dbReference>
<evidence type="ECO:0000256" key="1">
    <source>
        <dbReference type="ARBA" id="ARBA00006432"/>
    </source>
</evidence>
<comment type="caution">
    <text evidence="7">The sequence shown here is derived from an EMBL/GenBank/DDBJ whole genome shotgun (WGS) entry which is preliminary data.</text>
</comment>
<keyword evidence="8" id="KW-1185">Reference proteome</keyword>
<gene>
    <name evidence="7" type="ORF">ACFOES_14150</name>
</gene>
<dbReference type="InterPro" id="IPR005914">
    <property type="entry name" value="Acac_CoA_synth"/>
</dbReference>
<keyword evidence="2 7" id="KW-0436">Ligase</keyword>
<protein>
    <submittedName>
        <fullName evidence="7">Acetoacetate--CoA ligase</fullName>
        <ecNumber evidence="7">6.2.1.16</ecNumber>
    </submittedName>
</protein>
<dbReference type="EMBL" id="JBHRSK010000011">
    <property type="protein sequence ID" value="MFC2969243.1"/>
    <property type="molecule type" value="Genomic_DNA"/>
</dbReference>
<evidence type="ECO:0000313" key="7">
    <source>
        <dbReference type="EMBL" id="MFC2969243.1"/>
    </source>
</evidence>
<dbReference type="NCBIfam" id="TIGR01217">
    <property type="entry name" value="ac_ac_CoA_syn"/>
    <property type="match status" value="1"/>
</dbReference>
<keyword evidence="4" id="KW-0067">ATP-binding</keyword>
<evidence type="ECO:0000256" key="2">
    <source>
        <dbReference type="ARBA" id="ARBA00022598"/>
    </source>
</evidence>
<dbReference type="Gene3D" id="3.40.50.12780">
    <property type="entry name" value="N-terminal domain of ligase-like"/>
    <property type="match status" value="1"/>
</dbReference>
<evidence type="ECO:0000259" key="6">
    <source>
        <dbReference type="Pfam" id="PF16177"/>
    </source>
</evidence>
<sequence>MAKDQSAAWQPPADLAANSKMAAFIDWLRETRGRTFPGYAALWDWSVNDPDAFWQALWDYYDIRSPSPHSAVLAKAEMPGAVWFPGARVNYAAQVMRHVRPGRCAIRHQAEDGTLTDLSWEALQARVASLAARLRAMGIAQGDRVTGYLPNTPDTIVAFLATASLGAIWSLCAPDMGAPTVLERFRQIAPKAIFTASGYAFNGKHYDRSGEVQALLDGLETLEHWITLDAAEGVTPGTVARHDWAGLIGDDVAFEAPPVPFDHPLWVVYSSGTTGSPKPIVHGHGGIILENLKLLNLHVDVGPEDVYCWFTSTGWIMWNAQVGGLLTGATVALAEGAPNYPDAGRLWRFIEQAGVTAFGAGAAWYAGGMKLGVSPHKEADLSRLRMLGSTGSPLSPEAYEWIYANVRPDIWIAPIAGGTDFAGAFLAGNPMLPVRVGEMQCRALGAKVEAYDDDGKPVIGEVGELVCSAPMPSMPLFFWGDEGGERLFSSYFDTFPGVWRHGDWVKITEDGAAIIYGRSDATINRHGVRMGTAEIYRVVEDLAEVADSLVVDLEYLGRPSCMILFLKLAEGAELDDALKARIVADLKARVSPRHVPDRIVMAPEIPYTLTGKKMEVPIKKRLLGHPMAKVATADAMANPGSLPWYDGYATAWLEG</sequence>
<proteinExistence type="inferred from homology"/>
<dbReference type="Pfam" id="PF16177">
    <property type="entry name" value="ACAS_N"/>
    <property type="match status" value="1"/>
</dbReference>
<accession>A0ABV7AJX0</accession>
<evidence type="ECO:0000313" key="8">
    <source>
        <dbReference type="Proteomes" id="UP001595443"/>
    </source>
</evidence>
<dbReference type="NCBIfam" id="NF002937">
    <property type="entry name" value="PRK03584.1"/>
    <property type="match status" value="1"/>
</dbReference>
<keyword evidence="3" id="KW-0547">Nucleotide-binding</keyword>
<dbReference type="InterPro" id="IPR000873">
    <property type="entry name" value="AMP-dep_synth/lig_dom"/>
</dbReference>
<evidence type="ECO:0000256" key="3">
    <source>
        <dbReference type="ARBA" id="ARBA00022741"/>
    </source>
</evidence>
<dbReference type="EC" id="6.2.1.16" evidence="7"/>
<feature type="domain" description="Acetyl-coenzyme A synthetase N-terminal" evidence="6">
    <location>
        <begin position="39"/>
        <end position="93"/>
    </location>
</feature>
<dbReference type="GO" id="GO:0030729">
    <property type="term" value="F:acetoacetate-CoA ligase activity"/>
    <property type="evidence" value="ECO:0007669"/>
    <property type="project" value="UniProtKB-EC"/>
</dbReference>
<dbReference type="PROSITE" id="PS00455">
    <property type="entry name" value="AMP_BINDING"/>
    <property type="match status" value="1"/>
</dbReference>
<name>A0ABV7AJX0_9RHOB</name>
<organism evidence="7 8">
    <name type="scientific">Acidimangrovimonas pyrenivorans</name>
    <dbReference type="NCBI Taxonomy" id="2030798"/>
    <lineage>
        <taxon>Bacteria</taxon>
        <taxon>Pseudomonadati</taxon>
        <taxon>Pseudomonadota</taxon>
        <taxon>Alphaproteobacteria</taxon>
        <taxon>Rhodobacterales</taxon>
        <taxon>Paracoccaceae</taxon>
        <taxon>Acidimangrovimonas</taxon>
    </lineage>
</organism>
<dbReference type="InterPro" id="IPR045851">
    <property type="entry name" value="AMP-bd_C_sf"/>
</dbReference>
<dbReference type="PANTHER" id="PTHR42921:SF1">
    <property type="entry name" value="ACETOACETYL-COA SYNTHETASE"/>
    <property type="match status" value="1"/>
</dbReference>
<dbReference type="SUPFAM" id="SSF56801">
    <property type="entry name" value="Acetyl-CoA synthetase-like"/>
    <property type="match status" value="1"/>
</dbReference>
<dbReference type="InterPro" id="IPR020845">
    <property type="entry name" value="AMP-binding_CS"/>
</dbReference>
<evidence type="ECO:0000256" key="4">
    <source>
        <dbReference type="ARBA" id="ARBA00022840"/>
    </source>
</evidence>
<dbReference type="Gene3D" id="3.30.300.30">
    <property type="match status" value="1"/>
</dbReference>
<comment type="similarity">
    <text evidence="1">Belongs to the ATP-dependent AMP-binding enzyme family.</text>
</comment>
<dbReference type="InterPro" id="IPR042099">
    <property type="entry name" value="ANL_N_sf"/>
</dbReference>
<dbReference type="Proteomes" id="UP001595443">
    <property type="component" value="Unassembled WGS sequence"/>
</dbReference>
<dbReference type="Pfam" id="PF00501">
    <property type="entry name" value="AMP-binding"/>
    <property type="match status" value="1"/>
</dbReference>